<name>A0ABT5YJB3_9PROT</name>
<organism evidence="2 3">
    <name type="scientific">Aquibaculum arenosum</name>
    <dbReference type="NCBI Taxonomy" id="3032591"/>
    <lineage>
        <taxon>Bacteria</taxon>
        <taxon>Pseudomonadati</taxon>
        <taxon>Pseudomonadota</taxon>
        <taxon>Alphaproteobacteria</taxon>
        <taxon>Rhodospirillales</taxon>
        <taxon>Rhodovibrionaceae</taxon>
        <taxon>Aquibaculum</taxon>
    </lineage>
</organism>
<dbReference type="Proteomes" id="UP001215503">
    <property type="component" value="Unassembled WGS sequence"/>
</dbReference>
<sequence>MMQTRNPIFDDFARVFSGAVGAASGVRGEVEARVRAQLERILADMDLVPREEFEAVQAMAAKAREEQEVIADRLAALEARLDALEGEAVSKPKAHSASKDQPPPSEA</sequence>
<protein>
    <submittedName>
        <fullName evidence="2">Accessory factor UbiK family protein</fullName>
    </submittedName>
</protein>
<dbReference type="EMBL" id="JARHUD010000002">
    <property type="protein sequence ID" value="MDF2095030.1"/>
    <property type="molecule type" value="Genomic_DNA"/>
</dbReference>
<comment type="caution">
    <text evidence="2">The sequence shown here is derived from an EMBL/GenBank/DDBJ whole genome shotgun (WGS) entry which is preliminary data.</text>
</comment>
<evidence type="ECO:0000256" key="1">
    <source>
        <dbReference type="SAM" id="MobiDB-lite"/>
    </source>
</evidence>
<gene>
    <name evidence="2" type="ORF">P2G67_03470</name>
</gene>
<evidence type="ECO:0000313" key="2">
    <source>
        <dbReference type="EMBL" id="MDF2095030.1"/>
    </source>
</evidence>
<evidence type="ECO:0000313" key="3">
    <source>
        <dbReference type="Proteomes" id="UP001215503"/>
    </source>
</evidence>
<proteinExistence type="predicted"/>
<feature type="region of interest" description="Disordered" evidence="1">
    <location>
        <begin position="86"/>
        <end position="107"/>
    </location>
</feature>
<reference evidence="2 3" key="1">
    <citation type="submission" date="2023-03" db="EMBL/GenBank/DDBJ databases">
        <title>Fodinicurvata sp. CAU 1616 isolated from sea sendiment.</title>
        <authorList>
            <person name="Kim W."/>
        </authorList>
    </citation>
    <scope>NUCLEOTIDE SEQUENCE [LARGE SCALE GENOMIC DNA]</scope>
    <source>
        <strain evidence="2 3">CAU 1616</strain>
    </source>
</reference>
<keyword evidence="3" id="KW-1185">Reference proteome</keyword>
<accession>A0ABT5YJB3</accession>
<dbReference type="InterPro" id="IPR007475">
    <property type="entry name" value="UbiK"/>
</dbReference>
<dbReference type="Pfam" id="PF04380">
    <property type="entry name" value="BMFP"/>
    <property type="match status" value="1"/>
</dbReference>